<dbReference type="PROSITE" id="PS51257">
    <property type="entry name" value="PROKAR_LIPOPROTEIN"/>
    <property type="match status" value="1"/>
</dbReference>
<evidence type="ECO:0000256" key="1">
    <source>
        <dbReference type="ARBA" id="ARBA00022729"/>
    </source>
</evidence>
<protein>
    <submittedName>
        <fullName evidence="4">Cobalamin/Fe3+-siderophore ABC transporter periplasmic protein</fullName>
    </submittedName>
</protein>
<dbReference type="NCBIfam" id="NF038402">
    <property type="entry name" value="TroA_like"/>
    <property type="match status" value="1"/>
</dbReference>
<dbReference type="Gene3D" id="3.40.50.1980">
    <property type="entry name" value="Nitrogenase molybdenum iron protein domain"/>
    <property type="match status" value="2"/>
</dbReference>
<evidence type="ECO:0000313" key="4">
    <source>
        <dbReference type="EMBL" id="AHF26163.1"/>
    </source>
</evidence>
<feature type="domain" description="Fe/B12 periplasmic-binding" evidence="3">
    <location>
        <begin position="45"/>
        <end position="298"/>
    </location>
</feature>
<name>W0FMN2_9BACT</name>
<reference evidence="4" key="1">
    <citation type="journal article" date="2013" name="PLoS ONE">
        <title>Metagenomic insights into the carbohydrate-active enzymes carried by the microorganisms adhering to solid digesta in the rumen of cows.</title>
        <authorList>
            <person name="Wang L."/>
            <person name="Hatem A."/>
            <person name="Catalyurek U.V."/>
            <person name="Morrison M."/>
            <person name="Yu Z."/>
        </authorList>
    </citation>
    <scope>NUCLEOTIDE SEQUENCE</scope>
</reference>
<dbReference type="InterPro" id="IPR002491">
    <property type="entry name" value="ABC_transptr_periplasmic_BD"/>
</dbReference>
<dbReference type="PANTHER" id="PTHR30535">
    <property type="entry name" value="VITAMIN B12-BINDING PROTEIN"/>
    <property type="match status" value="1"/>
</dbReference>
<evidence type="ECO:0000259" key="3">
    <source>
        <dbReference type="PROSITE" id="PS50983"/>
    </source>
</evidence>
<dbReference type="PANTHER" id="PTHR30535:SF34">
    <property type="entry name" value="MOLYBDATE-BINDING PROTEIN MOLA"/>
    <property type="match status" value="1"/>
</dbReference>
<dbReference type="EMBL" id="KC246869">
    <property type="protein sequence ID" value="AHF26163.1"/>
    <property type="molecule type" value="Genomic_DNA"/>
</dbReference>
<feature type="signal peptide" evidence="2">
    <location>
        <begin position="1"/>
        <end position="23"/>
    </location>
</feature>
<dbReference type="GO" id="GO:0071281">
    <property type="term" value="P:cellular response to iron ion"/>
    <property type="evidence" value="ECO:0007669"/>
    <property type="project" value="TreeGrafter"/>
</dbReference>
<sequence>MSKKLISLFLALALVLACVPVLAEGGVTVTDMTGREITLDGPAAKIVALTASDVEIIYALGAGDLLVGRGEYCDYPAEVLDKPVVKSGAETNLEEILALEPDVVIMATMAQTKEQVEALEQAGVKVIVSDAQNLEGVYTAITLIGDVTGKTEEAAGIVQEMKDTFEEIKSKALDSGKTVYFEVSPLEWGLWAAGKGTFMDELAAICGLTNAFADVEGWGAVSEEQVFEKDPDYIVTTAMYWGEGPTPVEEVKGRAGWDQLKAVQNDQIFNADQNEITRPGPRLINAVVSLYEFVYGTEAEEAPAA</sequence>
<keyword evidence="1 2" id="KW-0732">Signal</keyword>
<proteinExistence type="predicted"/>
<dbReference type="AlphaFoldDB" id="W0FMN2"/>
<dbReference type="PROSITE" id="PS50983">
    <property type="entry name" value="FE_B12_PBP"/>
    <property type="match status" value="1"/>
</dbReference>
<evidence type="ECO:0000256" key="2">
    <source>
        <dbReference type="SAM" id="SignalP"/>
    </source>
</evidence>
<feature type="chain" id="PRO_5004788485" evidence="2">
    <location>
        <begin position="24"/>
        <end position="305"/>
    </location>
</feature>
<dbReference type="CDD" id="cd01143">
    <property type="entry name" value="YvrC"/>
    <property type="match status" value="1"/>
</dbReference>
<accession>W0FMN2</accession>
<organism evidence="4">
    <name type="scientific">uncultured bacterium Contigcl_1774</name>
    <dbReference type="NCBI Taxonomy" id="1393661"/>
    <lineage>
        <taxon>Bacteria</taxon>
        <taxon>environmental samples</taxon>
    </lineage>
</organism>
<dbReference type="SUPFAM" id="SSF53807">
    <property type="entry name" value="Helical backbone' metal receptor"/>
    <property type="match status" value="1"/>
</dbReference>
<dbReference type="InterPro" id="IPR054828">
    <property type="entry name" value="Vit_B12_bind_prot"/>
</dbReference>
<dbReference type="InterPro" id="IPR050902">
    <property type="entry name" value="ABC_Transporter_SBP"/>
</dbReference>
<dbReference type="Pfam" id="PF01497">
    <property type="entry name" value="Peripla_BP_2"/>
    <property type="match status" value="1"/>
</dbReference>